<comment type="caution">
    <text evidence="1">The sequence shown here is derived from an EMBL/GenBank/DDBJ whole genome shotgun (WGS) entry which is preliminary data.</text>
</comment>
<dbReference type="STRING" id="904291.A7J15_05440"/>
<dbReference type="EMBL" id="LXMD01000022">
    <property type="protein sequence ID" value="OCG74287.1"/>
    <property type="molecule type" value="Genomic_DNA"/>
</dbReference>
<dbReference type="InterPro" id="IPR021373">
    <property type="entry name" value="DUF2993"/>
</dbReference>
<dbReference type="OrthoDB" id="5123569at2"/>
<keyword evidence="2" id="KW-1185">Reference proteome</keyword>
<dbReference type="Pfam" id="PF11209">
    <property type="entry name" value="LmeA"/>
    <property type="match status" value="1"/>
</dbReference>
<protein>
    <submittedName>
        <fullName evidence="1">Uncharacterized protein</fullName>
    </submittedName>
</protein>
<sequence length="253" mass="26052">MRKRRGWIALAVVVVLLAGAFAGGEAIARSVIRDRVEQAVRDAGIEASAPIDIGIPGLVLPQLMGGRIGEATASARGVTVEGITADVTLDVRGLDVRTTAAESIAAEASLDAGALQALLGRASAGSVWHELGDAARVRIAEPHVEVSGELPVLGLPLPLELALDASADDGRLLLAPQRLTLGDWSIDREALDALPPGAPASLSQPIPVCLEEALPRGVALDAVRVHGSRLLAGFRIDGAILNDPSLRQPGDCA</sequence>
<proteinExistence type="predicted"/>
<dbReference type="AlphaFoldDB" id="A0A1B9NCG6"/>
<name>A0A1B9NCG6_9MICO</name>
<evidence type="ECO:0000313" key="2">
    <source>
        <dbReference type="Proteomes" id="UP000093355"/>
    </source>
</evidence>
<reference evidence="1 2" key="1">
    <citation type="submission" date="2016-05" db="EMBL/GenBank/DDBJ databases">
        <authorList>
            <person name="Lavstsen T."/>
            <person name="Jespersen J.S."/>
        </authorList>
    </citation>
    <scope>NUCLEOTIDE SEQUENCE [LARGE SCALE GENOMIC DNA]</scope>
    <source>
        <strain evidence="1 2">YLB-01</strain>
    </source>
</reference>
<accession>A0A1B9NCG6</accession>
<gene>
    <name evidence="1" type="ORF">A7J15_05440</name>
</gene>
<dbReference type="Proteomes" id="UP000093355">
    <property type="component" value="Unassembled WGS sequence"/>
</dbReference>
<dbReference type="RefSeq" id="WP_067025711.1">
    <property type="nucleotide sequence ID" value="NZ_CP038256.1"/>
</dbReference>
<organism evidence="1 2">
    <name type="scientific">Microbacterium sediminis</name>
    <dbReference type="NCBI Taxonomy" id="904291"/>
    <lineage>
        <taxon>Bacteria</taxon>
        <taxon>Bacillati</taxon>
        <taxon>Actinomycetota</taxon>
        <taxon>Actinomycetes</taxon>
        <taxon>Micrococcales</taxon>
        <taxon>Microbacteriaceae</taxon>
        <taxon>Microbacterium</taxon>
    </lineage>
</organism>
<evidence type="ECO:0000313" key="1">
    <source>
        <dbReference type="EMBL" id="OCG74287.1"/>
    </source>
</evidence>